<feature type="domain" description="NAD(P)-binding" evidence="1">
    <location>
        <begin position="60"/>
        <end position="190"/>
    </location>
</feature>
<dbReference type="GO" id="GO:0004029">
    <property type="term" value="F:aldehyde dehydrogenase (NAD+) activity"/>
    <property type="evidence" value="ECO:0007669"/>
    <property type="project" value="TreeGrafter"/>
</dbReference>
<dbReference type="Proteomes" id="UP000023775">
    <property type="component" value="Unassembled WGS sequence"/>
</dbReference>
<dbReference type="PANTHER" id="PTHR48079:SF6">
    <property type="entry name" value="NAD(P)-BINDING DOMAIN-CONTAINING PROTEIN-RELATED"/>
    <property type="match status" value="1"/>
</dbReference>
<proteinExistence type="predicted"/>
<evidence type="ECO:0000259" key="1">
    <source>
        <dbReference type="Pfam" id="PF13460"/>
    </source>
</evidence>
<dbReference type="InterPro" id="IPR036291">
    <property type="entry name" value="NAD(P)-bd_dom_sf"/>
</dbReference>
<dbReference type="RefSeq" id="WP_005350024.1">
    <property type="nucleotide sequence ID" value="NZ_APVG01000011.1"/>
</dbReference>
<dbReference type="Pfam" id="PF13460">
    <property type="entry name" value="NAD_binding_10"/>
    <property type="match status" value="1"/>
</dbReference>
<protein>
    <submittedName>
        <fullName evidence="2">NAD dependent epimerase/dehydratase family protein</fullName>
    </submittedName>
</protein>
<dbReference type="SUPFAM" id="SSF51735">
    <property type="entry name" value="NAD(P)-binding Rossmann-fold domains"/>
    <property type="match status" value="1"/>
</dbReference>
<dbReference type="GO" id="GO:0005737">
    <property type="term" value="C:cytoplasm"/>
    <property type="evidence" value="ECO:0007669"/>
    <property type="project" value="TreeGrafter"/>
</dbReference>
<reference evidence="2 3" key="1">
    <citation type="journal article" date="2013" name="Genome Announc.">
        <title>Draft Genome Sequence of the Aeromonas diversa Type Strain.</title>
        <authorList>
            <person name="Farfan M."/>
            <person name="Spataro N."/>
            <person name="Sanglas A."/>
            <person name="Albarral V."/>
            <person name="Loren J.G."/>
            <person name="Bosch E."/>
            <person name="Fuste M.C."/>
        </authorList>
    </citation>
    <scope>NUCLEOTIDE SEQUENCE [LARGE SCALE GENOMIC DNA]</scope>
    <source>
        <strain evidence="2 3">2478-85</strain>
    </source>
</reference>
<name>N9VMM1_9GAMM</name>
<sequence length="259" mass="27594">MKYAVIGAGWLGLPLAEALQQRGDVVAVTCTSRQKCIELGQRGVQAYPYTAGVGEPRPWSDCDVVVVAIPPSKTSDYPAALAEIASHALASGCRHLLLVSATSVYADGQQEGASPMGEGSRAQRLLGAEQAARQSGIARVTILRPSGLYGPDRHPGRFLAGRECSGGARAVNLVHLDDVVNAILLLLDNPGASSEYVISAPGHPTRERFYTQAALALGLPPPRFVPPEGDFLPLSGLRLCQELGFTYRWPDPMIWLNQA</sequence>
<organism evidence="2 3">
    <name type="scientific">Aeromonas diversa CDC 2478-85</name>
    <dbReference type="NCBI Taxonomy" id="1268237"/>
    <lineage>
        <taxon>Bacteria</taxon>
        <taxon>Pseudomonadati</taxon>
        <taxon>Pseudomonadota</taxon>
        <taxon>Gammaproteobacteria</taxon>
        <taxon>Aeromonadales</taxon>
        <taxon>Aeromonadaceae</taxon>
        <taxon>Aeromonas</taxon>
    </lineage>
</organism>
<dbReference type="eggNOG" id="COG0451">
    <property type="taxonomic scope" value="Bacteria"/>
</dbReference>
<dbReference type="Gene3D" id="3.40.50.720">
    <property type="entry name" value="NAD(P)-binding Rossmann-like Domain"/>
    <property type="match status" value="1"/>
</dbReference>
<dbReference type="InterPro" id="IPR051783">
    <property type="entry name" value="NAD(P)-dependent_oxidoreduct"/>
</dbReference>
<dbReference type="PATRIC" id="fig|1268237.3.peg.1225"/>
<evidence type="ECO:0000313" key="3">
    <source>
        <dbReference type="Proteomes" id="UP000023775"/>
    </source>
</evidence>
<dbReference type="EMBL" id="APVG01000011">
    <property type="protein sequence ID" value="ENY72833.1"/>
    <property type="molecule type" value="Genomic_DNA"/>
</dbReference>
<dbReference type="PANTHER" id="PTHR48079">
    <property type="entry name" value="PROTEIN YEEZ"/>
    <property type="match status" value="1"/>
</dbReference>
<comment type="caution">
    <text evidence="2">The sequence shown here is derived from an EMBL/GenBank/DDBJ whole genome shotgun (WGS) entry which is preliminary data.</text>
</comment>
<gene>
    <name evidence="2" type="ORF">G114_06220</name>
</gene>
<dbReference type="OrthoDB" id="751203at2"/>
<accession>N9VMM1</accession>
<evidence type="ECO:0000313" key="2">
    <source>
        <dbReference type="EMBL" id="ENY72833.1"/>
    </source>
</evidence>
<dbReference type="InterPro" id="IPR016040">
    <property type="entry name" value="NAD(P)-bd_dom"/>
</dbReference>
<keyword evidence="3" id="KW-1185">Reference proteome</keyword>
<dbReference type="AlphaFoldDB" id="N9VMM1"/>